<gene>
    <name evidence="1" type="ORF">HNQ82_002932</name>
</gene>
<dbReference type="EMBL" id="JACHES010000025">
    <property type="protein sequence ID" value="MBB6178050.1"/>
    <property type="molecule type" value="Genomic_DNA"/>
</dbReference>
<accession>A0A7W9YTP9</accession>
<name>A0A7W9YTP9_9BACL</name>
<reference evidence="1 2" key="1">
    <citation type="submission" date="2020-08" db="EMBL/GenBank/DDBJ databases">
        <title>Genomic Encyclopedia of Type Strains, Phase IV (KMG-IV): sequencing the most valuable type-strain genomes for metagenomic binning, comparative biology and taxonomic classification.</title>
        <authorList>
            <person name="Goeker M."/>
        </authorList>
    </citation>
    <scope>NUCLEOTIDE SEQUENCE [LARGE SCALE GENOMIC DNA]</scope>
    <source>
        <strain evidence="1 2">DSM 23211</strain>
    </source>
</reference>
<dbReference type="Proteomes" id="UP000523528">
    <property type="component" value="Unassembled WGS sequence"/>
</dbReference>
<keyword evidence="2" id="KW-1185">Reference proteome</keyword>
<evidence type="ECO:0000313" key="2">
    <source>
        <dbReference type="Proteomes" id="UP000523528"/>
    </source>
</evidence>
<dbReference type="AlphaFoldDB" id="A0A7W9YTP9"/>
<protein>
    <submittedName>
        <fullName evidence="1">Uncharacterized protein</fullName>
    </submittedName>
</protein>
<comment type="caution">
    <text evidence="1">The sequence shown here is derived from an EMBL/GenBank/DDBJ whole genome shotgun (WGS) entry which is preliminary data.</text>
</comment>
<proteinExistence type="predicted"/>
<evidence type="ECO:0000313" key="1">
    <source>
        <dbReference type="EMBL" id="MBB6178050.1"/>
    </source>
</evidence>
<sequence length="94" mass="11016">MNQQTHELLPKNRFGHQKTSELFETLSQRRGGRHVPNEKISVLTIRFDMIKIRFSCCKQADHRADDVAMGNVQISTNRWELKGVCSFIQFHLME</sequence>
<organism evidence="1 2">
    <name type="scientific">Anoxybacillus tengchongensis</name>
    <dbReference type="NCBI Taxonomy" id="576944"/>
    <lineage>
        <taxon>Bacteria</taxon>
        <taxon>Bacillati</taxon>
        <taxon>Bacillota</taxon>
        <taxon>Bacilli</taxon>
        <taxon>Bacillales</taxon>
        <taxon>Anoxybacillaceae</taxon>
        <taxon>Anoxybacillus</taxon>
    </lineage>
</organism>